<keyword evidence="1" id="KW-1133">Transmembrane helix</keyword>
<evidence type="ECO:0000256" key="1">
    <source>
        <dbReference type="SAM" id="Phobius"/>
    </source>
</evidence>
<dbReference type="AlphaFoldDB" id="A0A9W7BCK0"/>
<evidence type="ECO:0000313" key="2">
    <source>
        <dbReference type="EMBL" id="GMH86101.1"/>
    </source>
</evidence>
<evidence type="ECO:0000313" key="3">
    <source>
        <dbReference type="Proteomes" id="UP001162640"/>
    </source>
</evidence>
<feature type="transmembrane region" description="Helical" evidence="1">
    <location>
        <begin position="87"/>
        <end position="109"/>
    </location>
</feature>
<comment type="caution">
    <text evidence="2">The sequence shown here is derived from an EMBL/GenBank/DDBJ whole genome shotgun (WGS) entry which is preliminary data.</text>
</comment>
<keyword evidence="1" id="KW-0812">Transmembrane</keyword>
<keyword evidence="1" id="KW-0472">Membrane</keyword>
<proteinExistence type="predicted"/>
<accession>A0A9W7BCK0</accession>
<dbReference type="EMBL" id="BLQM01000370">
    <property type="protein sequence ID" value="GMH86101.1"/>
    <property type="molecule type" value="Genomic_DNA"/>
</dbReference>
<gene>
    <name evidence="2" type="ORF">TL16_g10436</name>
</gene>
<reference evidence="3" key="1">
    <citation type="journal article" date="2023" name="Commun. Biol.">
        <title>Genome analysis of Parmales, the sister group of diatoms, reveals the evolutionary specialization of diatoms from phago-mixotrophs to photoautotrophs.</title>
        <authorList>
            <person name="Ban H."/>
            <person name="Sato S."/>
            <person name="Yoshikawa S."/>
            <person name="Yamada K."/>
            <person name="Nakamura Y."/>
            <person name="Ichinomiya M."/>
            <person name="Sato N."/>
            <person name="Blanc-Mathieu R."/>
            <person name="Endo H."/>
            <person name="Kuwata A."/>
            <person name="Ogata H."/>
        </authorList>
    </citation>
    <scope>NUCLEOTIDE SEQUENCE [LARGE SCALE GENOMIC DNA]</scope>
</reference>
<feature type="transmembrane region" description="Helical" evidence="1">
    <location>
        <begin position="129"/>
        <end position="148"/>
    </location>
</feature>
<protein>
    <submittedName>
        <fullName evidence="2">Uncharacterized protein</fullName>
    </submittedName>
</protein>
<name>A0A9W7BCK0_9STRA</name>
<feature type="transmembrane region" description="Helical" evidence="1">
    <location>
        <begin position="55"/>
        <end position="75"/>
    </location>
</feature>
<organism evidence="2 3">
    <name type="scientific">Triparma laevis f. inornata</name>
    <dbReference type="NCBI Taxonomy" id="1714386"/>
    <lineage>
        <taxon>Eukaryota</taxon>
        <taxon>Sar</taxon>
        <taxon>Stramenopiles</taxon>
        <taxon>Ochrophyta</taxon>
        <taxon>Bolidophyceae</taxon>
        <taxon>Parmales</taxon>
        <taxon>Triparmaceae</taxon>
        <taxon>Triparma</taxon>
    </lineage>
</organism>
<sequence length="177" mass="19415">MRSGNTISSLTVSVFTASFTSTGISFDMDVDKNKRAASPGFYGYLSDGTKKKVKVFVSMFLISACQLSAKALALLHCHHPAELGASYWVFTLLSTLVVCFYFASRYLAYMDSEEGEAQGLTMVLDATQVYGMVVGLLTVQITTLVFFLKNTNPEYISMFYSTKSGNENIMGNFSKGN</sequence>
<dbReference type="Proteomes" id="UP001162640">
    <property type="component" value="Unassembled WGS sequence"/>
</dbReference>